<dbReference type="EMBL" id="JAQOMS010000002">
    <property type="protein sequence ID" value="MDC2889984.1"/>
    <property type="molecule type" value="Genomic_DNA"/>
</dbReference>
<proteinExistence type="predicted"/>
<comment type="caution">
    <text evidence="1">The sequence shown here is derived from an EMBL/GenBank/DDBJ whole genome shotgun (WGS) entry which is preliminary data.</text>
</comment>
<accession>A0ABT5FFZ9</accession>
<gene>
    <name evidence="1" type="ORF">PN838_15965</name>
</gene>
<dbReference type="Proteomes" id="UP001528411">
    <property type="component" value="Unassembled WGS sequence"/>
</dbReference>
<protein>
    <submittedName>
        <fullName evidence="1">Uncharacterized protein</fullName>
    </submittedName>
</protein>
<dbReference type="RefSeq" id="WP_272181293.1">
    <property type="nucleotide sequence ID" value="NZ_JAQOMS010000002.1"/>
</dbReference>
<evidence type="ECO:0000313" key="1">
    <source>
        <dbReference type="EMBL" id="MDC2889984.1"/>
    </source>
</evidence>
<organism evidence="1 2">
    <name type="scientific">Psychrosphaera algicola</name>
    <dbReference type="NCBI Taxonomy" id="3023714"/>
    <lineage>
        <taxon>Bacteria</taxon>
        <taxon>Pseudomonadati</taxon>
        <taxon>Pseudomonadota</taxon>
        <taxon>Gammaproteobacteria</taxon>
        <taxon>Alteromonadales</taxon>
        <taxon>Pseudoalteromonadaceae</taxon>
        <taxon>Psychrosphaera</taxon>
    </lineage>
</organism>
<sequence length="69" mass="7624">MDSLRFAAKGSGIKVIGVATHGALQVKFNSICFSIETDQWRDLVWVPTPVHAQQIKPNKYLIIASKSLV</sequence>
<reference evidence="1 2" key="1">
    <citation type="submission" date="2023-01" db="EMBL/GenBank/DDBJ databases">
        <title>Psychrosphaera sp. nov., isolated from marine algae.</title>
        <authorList>
            <person name="Bayburt H."/>
            <person name="Choi B.J."/>
            <person name="Kim J.M."/>
            <person name="Choi D.G."/>
            <person name="Jeon C.O."/>
        </authorList>
    </citation>
    <scope>NUCLEOTIDE SEQUENCE [LARGE SCALE GENOMIC DNA]</scope>
    <source>
        <strain evidence="1 2">G1-22</strain>
    </source>
</reference>
<evidence type="ECO:0000313" key="2">
    <source>
        <dbReference type="Proteomes" id="UP001528411"/>
    </source>
</evidence>
<name>A0ABT5FFZ9_9GAMM</name>
<keyword evidence="2" id="KW-1185">Reference proteome</keyword>